<feature type="domain" description="DUF5862" evidence="1">
    <location>
        <begin position="29"/>
        <end position="94"/>
    </location>
</feature>
<evidence type="ECO:0000313" key="3">
    <source>
        <dbReference type="Proteomes" id="UP000426772"/>
    </source>
</evidence>
<protein>
    <recommendedName>
        <fullName evidence="1">DUF5862 domain-containing protein</fullName>
    </recommendedName>
</protein>
<organism evidence="2 3">
    <name type="scientific">Pantoea vagans</name>
    <dbReference type="NCBI Taxonomy" id="470934"/>
    <lineage>
        <taxon>Bacteria</taxon>
        <taxon>Pseudomonadati</taxon>
        <taxon>Pseudomonadota</taxon>
        <taxon>Gammaproteobacteria</taxon>
        <taxon>Enterobacterales</taxon>
        <taxon>Erwiniaceae</taxon>
        <taxon>Pantoea</taxon>
    </lineage>
</organism>
<evidence type="ECO:0000313" key="2">
    <source>
        <dbReference type="EMBL" id="TXL78289.1"/>
    </source>
</evidence>
<dbReference type="Pfam" id="PF19180">
    <property type="entry name" value="DUF5862"/>
    <property type="match status" value="1"/>
</dbReference>
<keyword evidence="3" id="KW-1185">Reference proteome</keyword>
<sequence length="99" mass="9866">MRELKEYEISVVSGGAVATADEVNAFFEGIVWGALDGLATGVTVGGSASRDAVFGIIAQGVGAILGGIIGPIAGAIMGAMVGRDAVAAYAADFRKQYAS</sequence>
<dbReference type="EMBL" id="RCNL01000004">
    <property type="protein sequence ID" value="TXL78289.1"/>
    <property type="molecule type" value="Genomic_DNA"/>
</dbReference>
<dbReference type="RefSeq" id="WP_147789292.1">
    <property type="nucleotide sequence ID" value="NZ_RCNL01000004.1"/>
</dbReference>
<name>A0ABY3LEY0_9GAMM</name>
<dbReference type="InterPro" id="IPR043847">
    <property type="entry name" value="DUF5862"/>
</dbReference>
<reference evidence="2 3" key="1">
    <citation type="submission" date="2018-10" db="EMBL/GenBank/DDBJ databases">
        <title>Draft genome sequence of Pantoea vagans isolated from corpses of the sugarcane aphid Melanaphis sacchari Zehntner.</title>
        <authorList>
            <person name="Toledo E."/>
            <person name="Pena G."/>
            <person name="Lozano L."/>
        </authorList>
    </citation>
    <scope>NUCLEOTIDE SEQUENCE [LARGE SCALE GENOMIC DNA]</scope>
    <source>
        <strain evidence="2 3">ET-90</strain>
    </source>
</reference>
<gene>
    <name evidence="2" type="ORF">D9O29_10955</name>
</gene>
<accession>A0ABY3LEY0</accession>
<comment type="caution">
    <text evidence="2">The sequence shown here is derived from an EMBL/GenBank/DDBJ whole genome shotgun (WGS) entry which is preliminary data.</text>
</comment>
<evidence type="ECO:0000259" key="1">
    <source>
        <dbReference type="Pfam" id="PF19180"/>
    </source>
</evidence>
<dbReference type="Proteomes" id="UP000426772">
    <property type="component" value="Unassembled WGS sequence"/>
</dbReference>
<proteinExistence type="predicted"/>